<keyword evidence="1" id="KW-0812">Transmembrane</keyword>
<feature type="transmembrane region" description="Helical" evidence="1">
    <location>
        <begin position="179"/>
        <end position="199"/>
    </location>
</feature>
<keyword evidence="1" id="KW-0472">Membrane</keyword>
<keyword evidence="1" id="KW-1133">Transmembrane helix</keyword>
<feature type="transmembrane region" description="Helical" evidence="1">
    <location>
        <begin position="225"/>
        <end position="246"/>
    </location>
</feature>
<feature type="transmembrane region" description="Helical" evidence="1">
    <location>
        <begin position="140"/>
        <end position="167"/>
    </location>
</feature>
<proteinExistence type="predicted"/>
<evidence type="ECO:0000313" key="2">
    <source>
        <dbReference type="EMBL" id="SCE99185.1"/>
    </source>
</evidence>
<dbReference type="Proteomes" id="UP000199375">
    <property type="component" value="Unassembled WGS sequence"/>
</dbReference>
<gene>
    <name evidence="2" type="ORF">GA0070558_11817</name>
</gene>
<dbReference type="InterPro" id="IPR010390">
    <property type="entry name" value="ABC-2_transporter-like"/>
</dbReference>
<feature type="transmembrane region" description="Helical" evidence="1">
    <location>
        <begin position="110"/>
        <end position="134"/>
    </location>
</feature>
<sequence length="262" mass="28445">MRPYRAMARIAWRNALAYRVPFLMSLSMLVFNLVAMFALWQALLGDGNSLAGFTWPQMKAYLLVSFFTNCLVSTFTDFAMASRIRSGAVAVDLVKPVDYQKGRFAEALGFALLETAAAATVCAVVLVAFGGVPLPPPGRLALFVASLAAVVPLKFLIVYMCGLICFWTQNYLGISLARVAVSGILSGATVPLAFFPAWLRHVAEALPFQAVTNTPAMLFLGRSPGLPGALAVAVQLLWVVALWWLARRLWHVAVRRLTVHGG</sequence>
<dbReference type="Pfam" id="PF06182">
    <property type="entry name" value="ABC2_membrane_6"/>
    <property type="match status" value="1"/>
</dbReference>
<feature type="transmembrane region" description="Helical" evidence="1">
    <location>
        <begin position="60"/>
        <end position="80"/>
    </location>
</feature>
<reference evidence="2 3" key="1">
    <citation type="submission" date="2016-06" db="EMBL/GenBank/DDBJ databases">
        <authorList>
            <person name="Kjaerup R.B."/>
            <person name="Dalgaard T.S."/>
            <person name="Juul-Madsen H.R."/>
        </authorList>
    </citation>
    <scope>NUCLEOTIDE SEQUENCE [LARGE SCALE GENOMIC DNA]</scope>
    <source>
        <strain evidence="2 3">DSM 45626</strain>
    </source>
</reference>
<dbReference type="PANTHER" id="PTHR36832">
    <property type="entry name" value="SLR1174 PROTEIN-RELATED"/>
    <property type="match status" value="1"/>
</dbReference>
<accession>A0A1C4WSH4</accession>
<dbReference type="RefSeq" id="WP_091281998.1">
    <property type="nucleotide sequence ID" value="NZ_FMCW01000018.1"/>
</dbReference>
<protein>
    <submittedName>
        <fullName evidence="2">ABC-2 type transport system permease protein</fullName>
    </submittedName>
</protein>
<feature type="transmembrane region" description="Helical" evidence="1">
    <location>
        <begin position="20"/>
        <end position="40"/>
    </location>
</feature>
<dbReference type="AlphaFoldDB" id="A0A1C4WSH4"/>
<organism evidence="2 3">
    <name type="scientific">Micromonospora haikouensis</name>
    <dbReference type="NCBI Taxonomy" id="686309"/>
    <lineage>
        <taxon>Bacteria</taxon>
        <taxon>Bacillati</taxon>
        <taxon>Actinomycetota</taxon>
        <taxon>Actinomycetes</taxon>
        <taxon>Micromonosporales</taxon>
        <taxon>Micromonosporaceae</taxon>
        <taxon>Micromonospora</taxon>
    </lineage>
</organism>
<dbReference type="PANTHER" id="PTHR36832:SF1">
    <property type="entry name" value="SLR1174 PROTEIN"/>
    <property type="match status" value="1"/>
</dbReference>
<dbReference type="EMBL" id="FMCW01000018">
    <property type="protein sequence ID" value="SCE99185.1"/>
    <property type="molecule type" value="Genomic_DNA"/>
</dbReference>
<evidence type="ECO:0000256" key="1">
    <source>
        <dbReference type="SAM" id="Phobius"/>
    </source>
</evidence>
<name>A0A1C4WSH4_9ACTN</name>
<evidence type="ECO:0000313" key="3">
    <source>
        <dbReference type="Proteomes" id="UP000199375"/>
    </source>
</evidence>